<keyword evidence="4 9" id="KW-0694">RNA-binding</keyword>
<name>S0FVI2_9BACT</name>
<dbReference type="InterPro" id="IPR036891">
    <property type="entry name" value="Signal_recog_part_SRP54_M_sf"/>
</dbReference>
<gene>
    <name evidence="9 11" type="primary">ffh</name>
    <name evidence="11" type="ORF">Dpo_7c01760</name>
</gene>
<keyword evidence="5 9" id="KW-0342">GTP-binding</keyword>
<dbReference type="Pfam" id="PF00448">
    <property type="entry name" value="SRP54"/>
    <property type="match status" value="1"/>
</dbReference>
<dbReference type="InterPro" id="IPR042101">
    <property type="entry name" value="SRP54_N_sf"/>
</dbReference>
<dbReference type="SMART" id="SM00963">
    <property type="entry name" value="SRP54_N"/>
    <property type="match status" value="1"/>
</dbReference>
<organism evidence="11 12">
    <name type="scientific">Desulfotignum phosphitoxidans DSM 13687</name>
    <dbReference type="NCBI Taxonomy" id="1286635"/>
    <lineage>
        <taxon>Bacteria</taxon>
        <taxon>Pseudomonadati</taxon>
        <taxon>Thermodesulfobacteriota</taxon>
        <taxon>Desulfobacteria</taxon>
        <taxon>Desulfobacterales</taxon>
        <taxon>Desulfobacteraceae</taxon>
        <taxon>Desulfotignum</taxon>
    </lineage>
</organism>
<evidence type="ECO:0000256" key="6">
    <source>
        <dbReference type="ARBA" id="ARBA00023135"/>
    </source>
</evidence>
<evidence type="ECO:0000259" key="10">
    <source>
        <dbReference type="PROSITE" id="PS00300"/>
    </source>
</evidence>
<dbReference type="GO" id="GO:0005525">
    <property type="term" value="F:GTP binding"/>
    <property type="evidence" value="ECO:0007669"/>
    <property type="project" value="UniProtKB-UniRule"/>
</dbReference>
<evidence type="ECO:0000256" key="9">
    <source>
        <dbReference type="HAMAP-Rule" id="MF_00306"/>
    </source>
</evidence>
<evidence type="ECO:0000256" key="4">
    <source>
        <dbReference type="ARBA" id="ARBA00022884"/>
    </source>
</evidence>
<dbReference type="InterPro" id="IPR027417">
    <property type="entry name" value="P-loop_NTPase"/>
</dbReference>
<feature type="domain" description="SRP54-type proteins GTP-binding" evidence="10">
    <location>
        <begin position="268"/>
        <end position="281"/>
    </location>
</feature>
<dbReference type="SMART" id="SM00962">
    <property type="entry name" value="SRP54"/>
    <property type="match status" value="1"/>
</dbReference>
<dbReference type="PROSITE" id="PS00300">
    <property type="entry name" value="SRP54"/>
    <property type="match status" value="1"/>
</dbReference>
<dbReference type="InterPro" id="IPR022941">
    <property type="entry name" value="SRP54"/>
</dbReference>
<protein>
    <recommendedName>
        <fullName evidence="9">Signal recognition particle protein</fullName>
        <ecNumber evidence="9">3.6.5.4</ecNumber>
    </recommendedName>
    <alternativeName>
        <fullName evidence="9">Fifty-four homolog</fullName>
    </alternativeName>
</protein>
<keyword evidence="2 9" id="KW-0547">Nucleotide-binding</keyword>
<dbReference type="Pfam" id="PF02978">
    <property type="entry name" value="SRP_SPB"/>
    <property type="match status" value="1"/>
</dbReference>
<dbReference type="EMBL" id="APJX01000007">
    <property type="protein sequence ID" value="EMS78700.1"/>
    <property type="molecule type" value="Genomic_DNA"/>
</dbReference>
<dbReference type="Proteomes" id="UP000014216">
    <property type="component" value="Unassembled WGS sequence"/>
</dbReference>
<dbReference type="GO" id="GO:0006614">
    <property type="term" value="P:SRP-dependent cotranslational protein targeting to membrane"/>
    <property type="evidence" value="ECO:0007669"/>
    <property type="project" value="InterPro"/>
</dbReference>
<accession>S0FVI2</accession>
<dbReference type="InterPro" id="IPR000897">
    <property type="entry name" value="SRP54_GTPase_dom"/>
</dbReference>
<comment type="catalytic activity">
    <reaction evidence="8 9">
        <text>GTP + H2O = GDP + phosphate + H(+)</text>
        <dbReference type="Rhea" id="RHEA:19669"/>
        <dbReference type="ChEBI" id="CHEBI:15377"/>
        <dbReference type="ChEBI" id="CHEBI:15378"/>
        <dbReference type="ChEBI" id="CHEBI:37565"/>
        <dbReference type="ChEBI" id="CHEBI:43474"/>
        <dbReference type="ChEBI" id="CHEBI:58189"/>
        <dbReference type="EC" id="3.6.5.4"/>
    </reaction>
</comment>
<dbReference type="Pfam" id="PF02881">
    <property type="entry name" value="SRP54_N"/>
    <property type="match status" value="1"/>
</dbReference>
<dbReference type="PANTHER" id="PTHR11564:SF5">
    <property type="entry name" value="SIGNAL RECOGNITION PARTICLE SUBUNIT SRP54"/>
    <property type="match status" value="1"/>
</dbReference>
<reference evidence="11 12" key="1">
    <citation type="journal article" date="2013" name="Genome Announc.">
        <title>Draft Genome Sequence of Desulfotignum phosphitoxidans DSM 13687 Strain FiPS-3.</title>
        <authorList>
            <person name="Poehlein A."/>
            <person name="Daniel R."/>
            <person name="Simeonova D.D."/>
        </authorList>
    </citation>
    <scope>NUCLEOTIDE SEQUENCE [LARGE SCALE GENOMIC DNA]</scope>
    <source>
        <strain evidence="11 12">DSM 13687</strain>
    </source>
</reference>
<keyword evidence="6 9" id="KW-0733">Signal recognition particle</keyword>
<feature type="binding site" evidence="9">
    <location>
        <begin position="107"/>
        <end position="114"/>
    </location>
    <ligand>
        <name>GTP</name>
        <dbReference type="ChEBI" id="CHEBI:37565"/>
    </ligand>
</feature>
<dbReference type="Gene3D" id="1.20.120.140">
    <property type="entry name" value="Signal recognition particle SRP54, nucleotide-binding domain"/>
    <property type="match status" value="1"/>
</dbReference>
<dbReference type="Gene3D" id="3.40.50.300">
    <property type="entry name" value="P-loop containing nucleotide triphosphate hydrolases"/>
    <property type="match status" value="1"/>
</dbReference>
<dbReference type="HAMAP" id="MF_00306">
    <property type="entry name" value="SRP54"/>
    <property type="match status" value="1"/>
</dbReference>
<proteinExistence type="inferred from homology"/>
<dbReference type="EC" id="3.6.5.4" evidence="9"/>
<dbReference type="RefSeq" id="WP_006967205.1">
    <property type="nucleotide sequence ID" value="NZ_APJX01000007.1"/>
</dbReference>
<comment type="subunit">
    <text evidence="9">Part of the signal recognition particle protein translocation system, which is composed of SRP and FtsY.</text>
</comment>
<dbReference type="InterPro" id="IPR003593">
    <property type="entry name" value="AAA+_ATPase"/>
</dbReference>
<dbReference type="InterPro" id="IPR004125">
    <property type="entry name" value="Signal_recog_particle_SRP54_M"/>
</dbReference>
<keyword evidence="12" id="KW-1185">Reference proteome</keyword>
<comment type="subcellular location">
    <subcellularLocation>
        <location evidence="9">Cytoplasm</location>
    </subcellularLocation>
    <text evidence="9">The SRP-RNC complex is targeted to the cytoplasmic membrane.</text>
</comment>
<dbReference type="OrthoDB" id="9804720at2"/>
<comment type="domain">
    <text evidence="9">Composed of three domains: the N-terminal N domain, which is responsible for interactions with the ribosome, the central G domain, which binds GTP, and the C-terminal M domain, which binds the RNA and the signal sequence of the RNC.</text>
</comment>
<dbReference type="GO" id="GO:0008312">
    <property type="term" value="F:7S RNA binding"/>
    <property type="evidence" value="ECO:0007669"/>
    <property type="project" value="InterPro"/>
</dbReference>
<dbReference type="Gene3D" id="1.10.260.30">
    <property type="entry name" value="Signal recognition particle, SRP54 subunit, M-domain"/>
    <property type="match status" value="1"/>
</dbReference>
<comment type="caution">
    <text evidence="11">The sequence shown here is derived from an EMBL/GenBank/DDBJ whole genome shotgun (WGS) entry which is preliminary data.</text>
</comment>
<evidence type="ECO:0000313" key="12">
    <source>
        <dbReference type="Proteomes" id="UP000014216"/>
    </source>
</evidence>
<comment type="function">
    <text evidence="9">Involved in targeting and insertion of nascent membrane proteins into the cytoplasmic membrane. Binds to the hydrophobic signal sequence of the ribosome-nascent chain (RNC) as it emerges from the ribosomes. The SRP-RNC complex is then targeted to the cytoplasmic membrane where it interacts with the SRP receptor FtsY.</text>
</comment>
<dbReference type="SUPFAM" id="SSF47446">
    <property type="entry name" value="Signal peptide-binding domain"/>
    <property type="match status" value="1"/>
</dbReference>
<dbReference type="GO" id="GO:0048500">
    <property type="term" value="C:signal recognition particle"/>
    <property type="evidence" value="ECO:0007669"/>
    <property type="project" value="UniProtKB-UniRule"/>
</dbReference>
<evidence type="ECO:0000256" key="3">
    <source>
        <dbReference type="ARBA" id="ARBA00022801"/>
    </source>
</evidence>
<dbReference type="SMART" id="SM00382">
    <property type="entry name" value="AAA"/>
    <property type="match status" value="1"/>
</dbReference>
<dbReference type="PANTHER" id="PTHR11564">
    <property type="entry name" value="SIGNAL RECOGNITION PARTICLE 54K PROTEIN SRP54"/>
    <property type="match status" value="1"/>
</dbReference>
<evidence type="ECO:0000313" key="11">
    <source>
        <dbReference type="EMBL" id="EMS78700.1"/>
    </source>
</evidence>
<dbReference type="CDD" id="cd18539">
    <property type="entry name" value="SRP_G"/>
    <property type="match status" value="1"/>
</dbReference>
<dbReference type="GO" id="GO:0003924">
    <property type="term" value="F:GTPase activity"/>
    <property type="evidence" value="ECO:0007669"/>
    <property type="project" value="UniProtKB-UniRule"/>
</dbReference>
<comment type="similarity">
    <text evidence="1 9">Belongs to the GTP-binding SRP family. SRP54 subfamily.</text>
</comment>
<keyword evidence="9" id="KW-0963">Cytoplasm</keyword>
<evidence type="ECO:0000256" key="2">
    <source>
        <dbReference type="ARBA" id="ARBA00022741"/>
    </source>
</evidence>
<dbReference type="NCBIfam" id="TIGR00959">
    <property type="entry name" value="ffh"/>
    <property type="match status" value="1"/>
</dbReference>
<dbReference type="PATRIC" id="fig|1286635.3.peg.3347"/>
<dbReference type="InterPro" id="IPR004780">
    <property type="entry name" value="SRP"/>
</dbReference>
<evidence type="ECO:0000256" key="8">
    <source>
        <dbReference type="ARBA" id="ARBA00048027"/>
    </source>
</evidence>
<evidence type="ECO:0000256" key="1">
    <source>
        <dbReference type="ARBA" id="ARBA00005450"/>
    </source>
</evidence>
<dbReference type="AlphaFoldDB" id="S0FVI2"/>
<evidence type="ECO:0000256" key="5">
    <source>
        <dbReference type="ARBA" id="ARBA00023134"/>
    </source>
</evidence>
<feature type="binding site" evidence="9">
    <location>
        <begin position="189"/>
        <end position="193"/>
    </location>
    <ligand>
        <name>GTP</name>
        <dbReference type="ChEBI" id="CHEBI:37565"/>
    </ligand>
</feature>
<dbReference type="InterPro" id="IPR013822">
    <property type="entry name" value="Signal_recog_particl_SRP54_hlx"/>
</dbReference>
<feature type="binding site" evidence="9">
    <location>
        <begin position="247"/>
        <end position="250"/>
    </location>
    <ligand>
        <name>GTP</name>
        <dbReference type="ChEBI" id="CHEBI:37565"/>
    </ligand>
</feature>
<sequence>MFENLSDRLDSVFKKLKGHGTLNEKNIEEGLKQVRMALLEADVNYKVAKNVISDIKTRALGQEVMESLTPGQQVIKIVYDEFTRMMGSKHQALDLGTGSSGSIMLVGLQGSGKTTTAGKLGLYLRKQGRTPFLVPVDVYRPAAIDQLKKIGTQLDLPVFDSTPDMKPLKICQDAQIAAREQGCDTLVYDTAGRLHMDDTLMAELETLKKGVSPSEILLVADAMTGQDAVNIAGSFDQRLDLTGVVLTKMDGDARGGAALSIKAVTGKPLKFIGVGEKFTGLEPFHPDRMASKILGMGDTLSFIERAQEAVDEKEAKTLEKKLRQNAFTLEDFRDQMKTVRKMGSVKDILGMLPGMNKKQLKGLNIDEKEFVKIEAIINSMTPEEREKYAIIKASRKKRIAFGSGTTVQDVNKLLKSYTQSMKMIKKFNKGGMRSLKNMLPF</sequence>
<evidence type="ECO:0000256" key="7">
    <source>
        <dbReference type="ARBA" id="ARBA00023274"/>
    </source>
</evidence>
<dbReference type="SUPFAM" id="SSF52540">
    <property type="entry name" value="P-loop containing nucleoside triphosphate hydrolases"/>
    <property type="match status" value="1"/>
</dbReference>
<keyword evidence="3 9" id="KW-0378">Hydrolase</keyword>
<keyword evidence="7 9" id="KW-0687">Ribonucleoprotein</keyword>